<evidence type="ECO:0000259" key="1">
    <source>
        <dbReference type="Pfam" id="PF12680"/>
    </source>
</evidence>
<dbReference type="InterPro" id="IPR037401">
    <property type="entry name" value="SnoaL-like"/>
</dbReference>
<dbReference type="RefSeq" id="WP_301588874.1">
    <property type="nucleotide sequence ID" value="NZ_JAPFQI010000002.1"/>
</dbReference>
<comment type="caution">
    <text evidence="2">The sequence shown here is derived from an EMBL/GenBank/DDBJ whole genome shotgun (WGS) entry which is preliminary data.</text>
</comment>
<name>A0ABT3NS88_9PROT</name>
<organism evidence="2 3">
    <name type="scientific">Sabulicella glaciei</name>
    <dbReference type="NCBI Taxonomy" id="2984948"/>
    <lineage>
        <taxon>Bacteria</taxon>
        <taxon>Pseudomonadati</taxon>
        <taxon>Pseudomonadota</taxon>
        <taxon>Alphaproteobacteria</taxon>
        <taxon>Acetobacterales</taxon>
        <taxon>Acetobacteraceae</taxon>
        <taxon>Sabulicella</taxon>
    </lineage>
</organism>
<evidence type="ECO:0000313" key="3">
    <source>
        <dbReference type="Proteomes" id="UP001526430"/>
    </source>
</evidence>
<dbReference type="Gene3D" id="3.10.450.50">
    <property type="match status" value="1"/>
</dbReference>
<dbReference type="EMBL" id="JAPFQI010000002">
    <property type="protein sequence ID" value="MCW8085027.1"/>
    <property type="molecule type" value="Genomic_DNA"/>
</dbReference>
<sequence>MTPREGVGVWVKKFKAADADGVAELYHSNAVKHQVAQQPVEGRETIWTKFAEVFGRPPMVRIVEAIHEAGDVIALEWRNALSLRGYGFFTVHDGRFAFQRESGTSHPFRSCMGCPVE</sequence>
<feature type="domain" description="SnoaL-like" evidence="1">
    <location>
        <begin position="10"/>
        <end position="97"/>
    </location>
</feature>
<dbReference type="Proteomes" id="UP001526430">
    <property type="component" value="Unassembled WGS sequence"/>
</dbReference>
<evidence type="ECO:0000313" key="2">
    <source>
        <dbReference type="EMBL" id="MCW8085027.1"/>
    </source>
</evidence>
<protein>
    <submittedName>
        <fullName evidence="2">Nuclear transport factor 2 family protein</fullName>
    </submittedName>
</protein>
<reference evidence="2 3" key="1">
    <citation type="submission" date="2022-10" db="EMBL/GenBank/DDBJ databases">
        <title>Roseococcus glaciei nov., sp. nov., isolated from glacier.</title>
        <authorList>
            <person name="Liu Q."/>
            <person name="Xin Y.-H."/>
        </authorList>
    </citation>
    <scope>NUCLEOTIDE SEQUENCE [LARGE SCALE GENOMIC DNA]</scope>
    <source>
        <strain evidence="2 3">MDT2-1-1</strain>
    </source>
</reference>
<dbReference type="Pfam" id="PF12680">
    <property type="entry name" value="SnoaL_2"/>
    <property type="match status" value="1"/>
</dbReference>
<dbReference type="InterPro" id="IPR032710">
    <property type="entry name" value="NTF2-like_dom_sf"/>
</dbReference>
<proteinExistence type="predicted"/>
<keyword evidence="3" id="KW-1185">Reference proteome</keyword>
<accession>A0ABT3NS88</accession>
<gene>
    <name evidence="2" type="ORF">OF850_05260</name>
</gene>
<dbReference type="SUPFAM" id="SSF54427">
    <property type="entry name" value="NTF2-like"/>
    <property type="match status" value="1"/>
</dbReference>